<feature type="region of interest" description="Disordered" evidence="1">
    <location>
        <begin position="651"/>
        <end position="697"/>
    </location>
</feature>
<feature type="region of interest" description="Disordered" evidence="1">
    <location>
        <begin position="173"/>
        <end position="194"/>
    </location>
</feature>
<feature type="compositionally biased region" description="Low complexity" evidence="1">
    <location>
        <begin position="179"/>
        <end position="193"/>
    </location>
</feature>
<dbReference type="Proteomes" id="UP000269721">
    <property type="component" value="Unassembled WGS sequence"/>
</dbReference>
<sequence length="883" mass="93049">MPSPILPRPSSPGLNDSQEAESIPPANRPTPPPIDRTTTGKRRRTEEPAGPSPGKTKPRGGSSSTSVAVPQHRALTVQPTIATSVAPVEQIRGAAFFKSLLELGIASHELGMMNQSELMTAQRALYDLLGKTIDAQSKGAAFGVANANSLNSNVSLPLDVSGKMGLCSMGGEACRRQHPSNSSPPAARSQPAAGVRRTAIVVLGSNGEVGREDVLHGGAEACADGECGAGDGDVREDPGQSAAGRADGGGADRCADGLAEGGAAEERECVSGADGESPGADGPCDGDISERGKGRVDGRGGECDGCTSTTERGGEPRDDLVCYDTPQTLPTRTQLPTHEIPRPKKSSASPLPAVHSSGVPRTSRFRHLLLAARTVLAIAQIAKKSEMKWTTILRVMKAFGELGDGMEGATGKLLYGGDSGRLPATARGQGTQERWAAEVTGYAPTKDHTRSHPVTKSLKMDPAGFHRILPRAPNQRQPPSLKERNLRKSEKSTPLGTGRKLGTNQLETSRDTLLPQIVASRSNAIMTPRPPARGAPLSSRRRVPRAPSALESPSPRGPLRENNKGSQMAVGASLRSRVARVTRLPPLRSHPPPGLLTAPAAEPRLPPSLQDEMGGSVGTGESEGTGEEVDWKPAMEEHSPELGAVTPLAEVGSAETEGGSVISRPLTVDDEGGVIDGENRATHTSPSPPGPPAHHDAASTNILANIAGRALQSEADVPGKSRESTECQERITFDIAELKSPNSDNDQAPPAPANPEALYTPSDIAPLVSDDAKLSSTRESDSIRYPDTTKDTITVILRACDGSRTRLTATRGEGFHSLLEAMNRRVPPCHRLVVHRLENNPVLGENYGSRMVLRARDLYPVDGVTEQFFVGLDRQVVFVSRVS</sequence>
<keyword evidence="3" id="KW-1185">Reference proteome</keyword>
<feature type="compositionally biased region" description="Pro residues" evidence="1">
    <location>
        <begin position="1"/>
        <end position="10"/>
    </location>
</feature>
<feature type="region of interest" description="Disordered" evidence="1">
    <location>
        <begin position="229"/>
        <end position="359"/>
    </location>
</feature>
<feature type="compositionally biased region" description="Basic and acidic residues" evidence="1">
    <location>
        <begin position="481"/>
        <end position="491"/>
    </location>
</feature>
<feature type="region of interest" description="Disordered" evidence="1">
    <location>
        <begin position="468"/>
        <end position="629"/>
    </location>
</feature>
<feature type="region of interest" description="Disordered" evidence="1">
    <location>
        <begin position="736"/>
        <end position="761"/>
    </location>
</feature>
<feature type="compositionally biased region" description="Low complexity" evidence="1">
    <location>
        <begin position="325"/>
        <end position="337"/>
    </location>
</feature>
<gene>
    <name evidence="2" type="ORF">BDK51DRAFT_41444</name>
</gene>
<evidence type="ECO:0000256" key="1">
    <source>
        <dbReference type="SAM" id="MobiDB-lite"/>
    </source>
</evidence>
<protein>
    <submittedName>
        <fullName evidence="2">Uncharacterized protein</fullName>
    </submittedName>
</protein>
<reference evidence="3" key="1">
    <citation type="journal article" date="2018" name="Nat. Microbiol.">
        <title>Leveraging single-cell genomics to expand the fungal tree of life.</title>
        <authorList>
            <person name="Ahrendt S.R."/>
            <person name="Quandt C.A."/>
            <person name="Ciobanu D."/>
            <person name="Clum A."/>
            <person name="Salamov A."/>
            <person name="Andreopoulos B."/>
            <person name="Cheng J.F."/>
            <person name="Woyke T."/>
            <person name="Pelin A."/>
            <person name="Henrissat B."/>
            <person name="Reynolds N.K."/>
            <person name="Benny G.L."/>
            <person name="Smith M.E."/>
            <person name="James T.Y."/>
            <person name="Grigoriev I.V."/>
        </authorList>
    </citation>
    <scope>NUCLEOTIDE SEQUENCE [LARGE SCALE GENOMIC DNA]</scope>
</reference>
<accession>A0A4P9WB86</accession>
<proteinExistence type="predicted"/>
<dbReference type="AlphaFoldDB" id="A0A4P9WB86"/>
<dbReference type="EMBL" id="KZ996897">
    <property type="protein sequence ID" value="RKO88170.1"/>
    <property type="molecule type" value="Genomic_DNA"/>
</dbReference>
<organism evidence="2 3">
    <name type="scientific">Blyttiomyces helicus</name>
    <dbReference type="NCBI Taxonomy" id="388810"/>
    <lineage>
        <taxon>Eukaryota</taxon>
        <taxon>Fungi</taxon>
        <taxon>Fungi incertae sedis</taxon>
        <taxon>Chytridiomycota</taxon>
        <taxon>Chytridiomycota incertae sedis</taxon>
        <taxon>Chytridiomycetes</taxon>
        <taxon>Chytridiomycetes incertae sedis</taxon>
        <taxon>Blyttiomyces</taxon>
    </lineage>
</organism>
<evidence type="ECO:0000313" key="3">
    <source>
        <dbReference type="Proteomes" id="UP000269721"/>
    </source>
</evidence>
<feature type="compositionally biased region" description="Basic and acidic residues" evidence="1">
    <location>
        <begin position="288"/>
        <end position="302"/>
    </location>
</feature>
<feature type="region of interest" description="Disordered" evidence="1">
    <location>
        <begin position="1"/>
        <end position="72"/>
    </location>
</feature>
<name>A0A4P9WB86_9FUNG</name>
<evidence type="ECO:0000313" key="2">
    <source>
        <dbReference type="EMBL" id="RKO88170.1"/>
    </source>
</evidence>